<dbReference type="InterPro" id="IPR050807">
    <property type="entry name" value="TransReg_Diox_bact_type"/>
</dbReference>
<dbReference type="SMART" id="SM00530">
    <property type="entry name" value="HTH_XRE"/>
    <property type="match status" value="1"/>
</dbReference>
<accession>A0AAU8ZKP6</accession>
<dbReference type="AlphaFoldDB" id="A0AAU8ZKP6"/>
<dbReference type="InterPro" id="IPR001387">
    <property type="entry name" value="Cro/C1-type_HTH"/>
</dbReference>
<reference evidence="3 4" key="1">
    <citation type="submission" date="2018-04" db="EMBL/GenBank/DDBJ databases">
        <title>Whole genome sequencing of Morganella morganii AR_0133.</title>
        <authorList>
            <person name="Conlan S."/>
            <person name="Thomas P.J."/>
            <person name="Mullikin J."/>
            <person name="Frank K.M."/>
            <person name="Segre J.A."/>
        </authorList>
    </citation>
    <scope>NUCLEOTIDE SEQUENCE [LARGE SCALE GENOMIC DNA]</scope>
    <source>
        <strain evidence="3 4">AR_0133</strain>
    </source>
</reference>
<evidence type="ECO:0000313" key="3">
    <source>
        <dbReference type="EMBL" id="AWC93370.1"/>
    </source>
</evidence>
<dbReference type="PANTHER" id="PTHR46797">
    <property type="entry name" value="HTH-TYPE TRANSCRIPTIONAL REGULATOR"/>
    <property type="match status" value="1"/>
</dbReference>
<dbReference type="Pfam" id="PF01381">
    <property type="entry name" value="HTH_3"/>
    <property type="match status" value="1"/>
</dbReference>
<dbReference type="RefSeq" id="WP_108655858.1">
    <property type="nucleotide sequence ID" value="NZ_CP028956.1"/>
</dbReference>
<proteinExistence type="predicted"/>
<feature type="domain" description="HTH cro/C1-type" evidence="2">
    <location>
        <begin position="15"/>
        <end position="69"/>
    </location>
</feature>
<dbReference type="CDD" id="cd00093">
    <property type="entry name" value="HTH_XRE"/>
    <property type="match status" value="1"/>
</dbReference>
<dbReference type="PANTHER" id="PTHR46797:SF1">
    <property type="entry name" value="METHYLPHOSPHONATE SYNTHASE"/>
    <property type="match status" value="1"/>
</dbReference>
<gene>
    <name evidence="3" type="ORF">AM380_06805</name>
</gene>
<evidence type="ECO:0000256" key="1">
    <source>
        <dbReference type="ARBA" id="ARBA00023125"/>
    </source>
</evidence>
<dbReference type="Gene3D" id="1.10.260.40">
    <property type="entry name" value="lambda repressor-like DNA-binding domains"/>
    <property type="match status" value="1"/>
</dbReference>
<dbReference type="GO" id="GO:0005829">
    <property type="term" value="C:cytosol"/>
    <property type="evidence" value="ECO:0007669"/>
    <property type="project" value="TreeGrafter"/>
</dbReference>
<dbReference type="PROSITE" id="PS50943">
    <property type="entry name" value="HTH_CROC1"/>
    <property type="match status" value="1"/>
</dbReference>
<dbReference type="GO" id="GO:0003677">
    <property type="term" value="F:DNA binding"/>
    <property type="evidence" value="ECO:0007669"/>
    <property type="project" value="UniProtKB-KW"/>
</dbReference>
<protein>
    <submittedName>
        <fullName evidence="3">XRE family transcriptional regulator</fullName>
    </submittedName>
</protein>
<name>A0AAU8ZKP6_MORMO</name>
<dbReference type="SUPFAM" id="SSF47413">
    <property type="entry name" value="lambda repressor-like DNA-binding domains"/>
    <property type="match status" value="1"/>
</dbReference>
<keyword evidence="1" id="KW-0238">DNA-binding</keyword>
<dbReference type="GO" id="GO:0003700">
    <property type="term" value="F:DNA-binding transcription factor activity"/>
    <property type="evidence" value="ECO:0007669"/>
    <property type="project" value="TreeGrafter"/>
</dbReference>
<dbReference type="Proteomes" id="UP000244682">
    <property type="component" value="Chromosome"/>
</dbReference>
<sequence length="111" mass="12714">MMKKYAISEAIGQVIRQYRTNAGLTTKQLAHRIGISQQQLSRYERGVNRIDVDTLLRVSLAFKLTPGRFFEEMNMTGTGLDDILYENNEEGDIQEIRMSLIADSIISPRDF</sequence>
<dbReference type="InterPro" id="IPR010982">
    <property type="entry name" value="Lambda_DNA-bd_dom_sf"/>
</dbReference>
<dbReference type="EMBL" id="CP028956">
    <property type="protein sequence ID" value="AWC93370.1"/>
    <property type="molecule type" value="Genomic_DNA"/>
</dbReference>
<evidence type="ECO:0000313" key="4">
    <source>
        <dbReference type="Proteomes" id="UP000244682"/>
    </source>
</evidence>
<evidence type="ECO:0000259" key="2">
    <source>
        <dbReference type="PROSITE" id="PS50943"/>
    </source>
</evidence>
<organism evidence="3 4">
    <name type="scientific">Morganella morganii</name>
    <name type="common">Proteus morganii</name>
    <dbReference type="NCBI Taxonomy" id="582"/>
    <lineage>
        <taxon>Bacteria</taxon>
        <taxon>Pseudomonadati</taxon>
        <taxon>Pseudomonadota</taxon>
        <taxon>Gammaproteobacteria</taxon>
        <taxon>Enterobacterales</taxon>
        <taxon>Morganellaceae</taxon>
        <taxon>Morganella</taxon>
    </lineage>
</organism>